<keyword evidence="9" id="KW-1185">Reference proteome</keyword>
<evidence type="ECO:0000259" key="7">
    <source>
        <dbReference type="Pfam" id="PF06414"/>
    </source>
</evidence>
<feature type="domain" description="Zeta toxin" evidence="7">
    <location>
        <begin position="116"/>
        <end position="257"/>
    </location>
</feature>
<reference evidence="8 9" key="1">
    <citation type="submission" date="2018-01" db="EMBL/GenBank/DDBJ databases">
        <title>Arthrobacter sp. nov., from glaciers in China.</title>
        <authorList>
            <person name="Liu Q."/>
            <person name="Xin Y.-H."/>
        </authorList>
    </citation>
    <scope>NUCLEOTIDE SEQUENCE [LARGE SCALE GENOMIC DNA]</scope>
    <source>
        <strain evidence="8 9">HLT2-12-2</strain>
    </source>
</reference>
<dbReference type="Proteomes" id="UP000237061">
    <property type="component" value="Unassembled WGS sequence"/>
</dbReference>
<evidence type="ECO:0000256" key="6">
    <source>
        <dbReference type="ARBA" id="ARBA00048178"/>
    </source>
</evidence>
<dbReference type="GO" id="GO:0016301">
    <property type="term" value="F:kinase activity"/>
    <property type="evidence" value="ECO:0007669"/>
    <property type="project" value="InterPro"/>
</dbReference>
<keyword evidence="3" id="KW-0547">Nucleotide-binding</keyword>
<comment type="caution">
    <text evidence="8">The sequence shown here is derived from an EMBL/GenBank/DDBJ whole genome shotgun (WGS) entry which is preliminary data.</text>
</comment>
<comment type="similarity">
    <text evidence="1">Belongs to the zeta toxin family.</text>
</comment>
<dbReference type="InterPro" id="IPR027417">
    <property type="entry name" value="P-loop_NTPase"/>
</dbReference>
<dbReference type="EC" id="2.7.1.176" evidence="2"/>
<dbReference type="Gene3D" id="3.40.50.300">
    <property type="entry name" value="P-loop containing nucleotide triphosphate hydrolases"/>
    <property type="match status" value="1"/>
</dbReference>
<evidence type="ECO:0000313" key="9">
    <source>
        <dbReference type="Proteomes" id="UP000237061"/>
    </source>
</evidence>
<dbReference type="Pfam" id="PF06414">
    <property type="entry name" value="Zeta_toxin"/>
    <property type="match status" value="1"/>
</dbReference>
<dbReference type="GO" id="GO:0005524">
    <property type="term" value="F:ATP binding"/>
    <property type="evidence" value="ECO:0007669"/>
    <property type="project" value="UniProtKB-KW"/>
</dbReference>
<dbReference type="AlphaFoldDB" id="A0A2S4A1K1"/>
<evidence type="ECO:0000256" key="5">
    <source>
        <dbReference type="ARBA" id="ARBA00032897"/>
    </source>
</evidence>
<name>A0A2S4A1K1_ARTGL</name>
<keyword evidence="4" id="KW-0067">ATP-binding</keyword>
<evidence type="ECO:0000256" key="4">
    <source>
        <dbReference type="ARBA" id="ARBA00022840"/>
    </source>
</evidence>
<organism evidence="8 9">
    <name type="scientific">Arthrobacter glacialis</name>
    <dbReference type="NCBI Taxonomy" id="1664"/>
    <lineage>
        <taxon>Bacteria</taxon>
        <taxon>Bacillati</taxon>
        <taxon>Actinomycetota</taxon>
        <taxon>Actinomycetes</taxon>
        <taxon>Micrococcales</taxon>
        <taxon>Micrococcaceae</taxon>
        <taxon>Arthrobacter</taxon>
    </lineage>
</organism>
<protein>
    <recommendedName>
        <fullName evidence="5">UDP-N-acetylglucosamine kinase</fullName>
        <ecNumber evidence="2">2.7.1.176</ecNumber>
    </recommendedName>
    <alternativeName>
        <fullName evidence="5">UDP-N-acetylglucosamine kinase</fullName>
    </alternativeName>
</protein>
<accession>A0A2S4A1K1</accession>
<proteinExistence type="inferred from homology"/>
<evidence type="ECO:0000313" key="8">
    <source>
        <dbReference type="EMBL" id="POH75363.1"/>
    </source>
</evidence>
<evidence type="ECO:0000256" key="3">
    <source>
        <dbReference type="ARBA" id="ARBA00022741"/>
    </source>
</evidence>
<dbReference type="InterPro" id="IPR010488">
    <property type="entry name" value="Zeta_toxin_domain"/>
</dbReference>
<dbReference type="SUPFAM" id="SSF52540">
    <property type="entry name" value="P-loop containing nucleoside triphosphate hydrolases"/>
    <property type="match status" value="1"/>
</dbReference>
<comment type="catalytic activity">
    <reaction evidence="6">
        <text>UDP-N-acetyl-alpha-D-glucosamine + ATP = UDP-N-acetyl-alpha-D-glucosamine 3'-phosphate + ADP + H(+)</text>
        <dbReference type="Rhea" id="RHEA:32671"/>
        <dbReference type="ChEBI" id="CHEBI:15378"/>
        <dbReference type="ChEBI" id="CHEBI:30616"/>
        <dbReference type="ChEBI" id="CHEBI:57705"/>
        <dbReference type="ChEBI" id="CHEBI:64353"/>
        <dbReference type="ChEBI" id="CHEBI:456216"/>
        <dbReference type="EC" id="2.7.1.176"/>
    </reaction>
</comment>
<dbReference type="EMBL" id="PPXC01000001">
    <property type="protein sequence ID" value="POH75363.1"/>
    <property type="molecule type" value="Genomic_DNA"/>
</dbReference>
<evidence type="ECO:0000256" key="1">
    <source>
        <dbReference type="ARBA" id="ARBA00009104"/>
    </source>
</evidence>
<sequence length="302" mass="32548">MVAEPLGWKEVALTASTEQDVESVDREFSRLRGEVNAYEKTWFNKMVEPQSSFLRSRPGLKLELTQAAVKGQVIFTSHVYKMQDVWHGDRAQVHSSVVQQVGPQPERGILGSAEGVYILLGLPGSGKSSTLRPMVDGHAKGVSGPPLISDADEIRVKLPEYSSGLGSAVVQPETAELAYEPMNGLFGGHDGMQGLVLSDGRVAIVDVIGDASYIPDTVKRVAGQGRRVYVMLASCPLEECVRRVKTRAVETGRYVDLGFVRSKDGAPERALRAAIDTGVLAGWAIVDTSGASPRVVTNTMEL</sequence>
<evidence type="ECO:0000256" key="2">
    <source>
        <dbReference type="ARBA" id="ARBA00011963"/>
    </source>
</evidence>
<gene>
    <name evidence="8" type="ORF">CVS27_01820</name>
</gene>